<dbReference type="Proteomes" id="UP000623440">
    <property type="component" value="Unassembled WGS sequence"/>
</dbReference>
<evidence type="ECO:0000313" key="2">
    <source>
        <dbReference type="Proteomes" id="UP000623440"/>
    </source>
</evidence>
<dbReference type="EMBL" id="JACJSI010000078">
    <property type="protein sequence ID" value="MBD2533009.1"/>
    <property type="molecule type" value="Genomic_DNA"/>
</dbReference>
<keyword evidence="2" id="KW-1185">Reference proteome</keyword>
<organism evidence="1 2">
    <name type="scientific">Nostoc flagelliforme FACHB-838</name>
    <dbReference type="NCBI Taxonomy" id="2692904"/>
    <lineage>
        <taxon>Bacteria</taxon>
        <taxon>Bacillati</taxon>
        <taxon>Cyanobacteriota</taxon>
        <taxon>Cyanophyceae</taxon>
        <taxon>Nostocales</taxon>
        <taxon>Nostocaceae</taxon>
        <taxon>Nostoc</taxon>
    </lineage>
</organism>
<gene>
    <name evidence="1" type="ORF">H6G97_26925</name>
</gene>
<accession>A0ABR8DX83</accession>
<sequence>MWVVTLVFLPPRNPGEEQAMPTPAGCRRCARLGRLAKGGSIPTLETPSKTALTLV</sequence>
<evidence type="ECO:0000313" key="1">
    <source>
        <dbReference type="EMBL" id="MBD2533009.1"/>
    </source>
</evidence>
<comment type="caution">
    <text evidence="1">The sequence shown here is derived from an EMBL/GenBank/DDBJ whole genome shotgun (WGS) entry which is preliminary data.</text>
</comment>
<proteinExistence type="predicted"/>
<name>A0ABR8DX83_9NOSO</name>
<reference evidence="1 2" key="1">
    <citation type="journal article" date="2020" name="ISME J.">
        <title>Comparative genomics reveals insights into cyanobacterial evolution and habitat adaptation.</title>
        <authorList>
            <person name="Chen M.Y."/>
            <person name="Teng W.K."/>
            <person name="Zhao L."/>
            <person name="Hu C.X."/>
            <person name="Zhou Y.K."/>
            <person name="Han B.P."/>
            <person name="Song L.R."/>
            <person name="Shu W.S."/>
        </authorList>
    </citation>
    <scope>NUCLEOTIDE SEQUENCE [LARGE SCALE GENOMIC DNA]</scope>
    <source>
        <strain evidence="1 2">FACHB-838</strain>
    </source>
</reference>
<protein>
    <submittedName>
        <fullName evidence="1">Uncharacterized protein</fullName>
    </submittedName>
</protein>